<evidence type="ECO:0000313" key="1">
    <source>
        <dbReference type="EMBL" id="MFN2102810.1"/>
    </source>
</evidence>
<accession>A0ABW9KDP7</accession>
<sequence length="92" mass="11013">MFEINVYTTNDDPLYEKTIECIKDVLGEEDYNTYVRVLNISKNEISREFLLENKINCVPVVRCNNYLVVGYDPEKIEKYINKGFEEYMQNRK</sequence>
<gene>
    <name evidence="1" type="ORF">ABDJ34_07845</name>
</gene>
<organism evidence="1 2">
    <name type="scientific">Finegoldia dalianensis</name>
    <dbReference type="NCBI Taxonomy" id="3145239"/>
    <lineage>
        <taxon>Bacteria</taxon>
        <taxon>Bacillati</taxon>
        <taxon>Bacillota</taxon>
        <taxon>Tissierellia</taxon>
        <taxon>Tissierellales</taxon>
        <taxon>Peptoniphilaceae</taxon>
        <taxon>Finegoldia</taxon>
    </lineage>
</organism>
<proteinExistence type="predicted"/>
<dbReference type="SUPFAM" id="SSF52833">
    <property type="entry name" value="Thioredoxin-like"/>
    <property type="match status" value="1"/>
</dbReference>
<reference evidence="1 2" key="1">
    <citation type="journal article" date="2024" name="Anaerobe">
        <title>The identification of Finegoldia dalianensis sp. nov., isolated from the pus of a patient with skin abscess and genomic analysis of the strains belonging to Finegoldia genus.</title>
        <authorList>
            <person name="Li Y."/>
            <person name="Wang Y."/>
            <person name="Xiao D."/>
            <person name="Wang J."/>
            <person name="Jin D."/>
        </authorList>
    </citation>
    <scope>NUCLEOTIDE SEQUENCE [LARGE SCALE GENOMIC DNA]</scope>
    <source>
        <strain evidence="1 2">LY240594</strain>
    </source>
</reference>
<dbReference type="Gene3D" id="3.40.30.10">
    <property type="entry name" value="Glutaredoxin"/>
    <property type="match status" value="1"/>
</dbReference>
<evidence type="ECO:0000313" key="2">
    <source>
        <dbReference type="Proteomes" id="UP001634413"/>
    </source>
</evidence>
<dbReference type="RefSeq" id="WP_412701957.1">
    <property type="nucleotide sequence ID" value="NZ_JBDLBQ010000007.1"/>
</dbReference>
<dbReference type="InterPro" id="IPR036249">
    <property type="entry name" value="Thioredoxin-like_sf"/>
</dbReference>
<name>A0ABW9KDP7_9FIRM</name>
<evidence type="ECO:0008006" key="3">
    <source>
        <dbReference type="Google" id="ProtNLM"/>
    </source>
</evidence>
<protein>
    <recommendedName>
        <fullName evidence="3">Glutaredoxin</fullName>
    </recommendedName>
</protein>
<comment type="caution">
    <text evidence="1">The sequence shown here is derived from an EMBL/GenBank/DDBJ whole genome shotgun (WGS) entry which is preliminary data.</text>
</comment>
<keyword evidence="2" id="KW-1185">Reference proteome</keyword>
<dbReference type="Proteomes" id="UP001634413">
    <property type="component" value="Unassembled WGS sequence"/>
</dbReference>
<dbReference type="EMBL" id="JBDLBQ010000007">
    <property type="protein sequence ID" value="MFN2102810.1"/>
    <property type="molecule type" value="Genomic_DNA"/>
</dbReference>